<evidence type="ECO:0000313" key="2">
    <source>
        <dbReference type="EMBL" id="KEC65197.1"/>
    </source>
</evidence>
<reference evidence="2 3" key="1">
    <citation type="submission" date="2012-04" db="EMBL/GenBank/DDBJ databases">
        <title>The Genome Sequence of Bartonella quintana JK 68.</title>
        <authorList>
            <consortium name="The Broad Institute Genome Sequencing Platform"/>
            <consortium name="The Broad Institute Genome Sequencing Center for Infectious Disease"/>
            <person name="Feldgarden M."/>
            <person name="Kirby J."/>
            <person name="Kosoy M."/>
            <person name="Birtles R."/>
            <person name="Probert W.S."/>
            <person name="Chiaraviglio L."/>
            <person name="Walker B."/>
            <person name="Young S.K."/>
            <person name="Zeng Q."/>
            <person name="Gargeya S."/>
            <person name="Fitzgerald M."/>
            <person name="Haas B."/>
            <person name="Abouelleil A."/>
            <person name="Alvarado L."/>
            <person name="Arachchi H.M."/>
            <person name="Berlin A.M."/>
            <person name="Chapman S.B."/>
            <person name="Goldberg J."/>
            <person name="Griggs A."/>
            <person name="Gujja S."/>
            <person name="Hansen M."/>
            <person name="Howarth C."/>
            <person name="Imamovic A."/>
            <person name="Larimer J."/>
            <person name="McCowen C."/>
            <person name="Montmayeur A."/>
            <person name="Murphy C."/>
            <person name="Neiman D."/>
            <person name="Pearson M."/>
            <person name="Priest M."/>
            <person name="Roberts A."/>
            <person name="Saif S."/>
            <person name="Shea T."/>
            <person name="Sisk P."/>
            <person name="Sykes S."/>
            <person name="Wortman J."/>
            <person name="Nusbaum C."/>
            <person name="Birren B."/>
        </authorList>
    </citation>
    <scope>NUCLEOTIDE SEQUENCE [LARGE SCALE GENOMIC DNA]</scope>
    <source>
        <strain evidence="2 3">JK 68</strain>
    </source>
</reference>
<feature type="transmembrane region" description="Helical" evidence="1">
    <location>
        <begin position="44"/>
        <end position="68"/>
    </location>
</feature>
<evidence type="ECO:0000313" key="3">
    <source>
        <dbReference type="Proteomes" id="UP000027143"/>
    </source>
</evidence>
<evidence type="ECO:0008006" key="4">
    <source>
        <dbReference type="Google" id="ProtNLM"/>
    </source>
</evidence>
<comment type="caution">
    <text evidence="2">The sequence shown here is derived from an EMBL/GenBank/DDBJ whole genome shotgun (WGS) entry which is preliminary data.</text>
</comment>
<protein>
    <recommendedName>
        <fullName evidence="4">Secreted peptide</fullName>
    </recommendedName>
</protein>
<proteinExistence type="predicted"/>
<keyword evidence="1" id="KW-0812">Transmembrane</keyword>
<dbReference type="Proteomes" id="UP000027143">
    <property type="component" value="Unassembled WGS sequence"/>
</dbReference>
<feature type="transmembrane region" description="Helical" evidence="1">
    <location>
        <begin position="6"/>
        <end position="23"/>
    </location>
</feature>
<keyword evidence="3" id="KW-1185">Reference proteome</keyword>
<dbReference type="EMBL" id="AHPD01000011">
    <property type="protein sequence ID" value="KEC65197.1"/>
    <property type="molecule type" value="Genomic_DNA"/>
</dbReference>
<organism evidence="2 3">
    <name type="scientific">Bartonella quintana JK 68</name>
    <dbReference type="NCBI Taxonomy" id="1134503"/>
    <lineage>
        <taxon>Bacteria</taxon>
        <taxon>Pseudomonadati</taxon>
        <taxon>Pseudomonadota</taxon>
        <taxon>Alphaproteobacteria</taxon>
        <taxon>Hyphomicrobiales</taxon>
        <taxon>Bartonellaceae</taxon>
        <taxon>Bartonella</taxon>
    </lineage>
</organism>
<keyword evidence="1" id="KW-0472">Membrane</keyword>
<name>A0ABR4SP66_BARQI</name>
<accession>A0ABR4SP66</accession>
<gene>
    <name evidence="2" type="ORF">O7U_00847</name>
</gene>
<sequence length="108" mass="12004">MCPVVATIFCNVLIPALLIKMIGSDNTNNIVVRVRHVFDMPRRLAAPFCKVVIFSFVRLFLSTPLFIFNARIVTTITVASGTRPVCQHLILKNFFAPRSAPNPASMIT</sequence>
<keyword evidence="1" id="KW-1133">Transmembrane helix</keyword>
<evidence type="ECO:0000256" key="1">
    <source>
        <dbReference type="SAM" id="Phobius"/>
    </source>
</evidence>